<evidence type="ECO:0000256" key="9">
    <source>
        <dbReference type="ARBA" id="ARBA00031547"/>
    </source>
</evidence>
<comment type="similarity">
    <text evidence="2">Belongs to the SELO family.</text>
</comment>
<protein>
    <recommendedName>
        <fullName evidence="9">Selenoprotein O</fullName>
    </recommendedName>
</protein>
<dbReference type="InterPro" id="IPR003846">
    <property type="entry name" value="SelO"/>
</dbReference>
<evidence type="ECO:0000256" key="7">
    <source>
        <dbReference type="ARBA" id="ARBA00022840"/>
    </source>
</evidence>
<keyword evidence="3" id="KW-0808">Transferase</keyword>
<evidence type="ECO:0000256" key="5">
    <source>
        <dbReference type="ARBA" id="ARBA00022723"/>
    </source>
</evidence>
<gene>
    <name evidence="10" type="ORF">QCA50_005912</name>
</gene>
<name>A0AAW0GGH9_9APHY</name>
<dbReference type="GO" id="GO:0046872">
    <property type="term" value="F:metal ion binding"/>
    <property type="evidence" value="ECO:0007669"/>
    <property type="project" value="UniProtKB-KW"/>
</dbReference>
<keyword evidence="4" id="KW-0548">Nucleotidyltransferase</keyword>
<dbReference type="PANTHER" id="PTHR32057:SF14">
    <property type="entry name" value="PROTEIN ADENYLYLTRANSFERASE SELO, MITOCHONDRIAL"/>
    <property type="match status" value="1"/>
</dbReference>
<evidence type="ECO:0000256" key="8">
    <source>
        <dbReference type="ARBA" id="ARBA00022842"/>
    </source>
</evidence>
<dbReference type="GO" id="GO:0005739">
    <property type="term" value="C:mitochondrion"/>
    <property type="evidence" value="ECO:0007669"/>
    <property type="project" value="TreeGrafter"/>
</dbReference>
<organism evidence="10 11">
    <name type="scientific">Cerrena zonata</name>
    <dbReference type="NCBI Taxonomy" id="2478898"/>
    <lineage>
        <taxon>Eukaryota</taxon>
        <taxon>Fungi</taxon>
        <taxon>Dikarya</taxon>
        <taxon>Basidiomycota</taxon>
        <taxon>Agaricomycotina</taxon>
        <taxon>Agaricomycetes</taxon>
        <taxon>Polyporales</taxon>
        <taxon>Cerrenaceae</taxon>
        <taxon>Cerrena</taxon>
    </lineage>
</organism>
<accession>A0AAW0GGH9</accession>
<dbReference type="GO" id="GO:0070733">
    <property type="term" value="F:AMPylase activity"/>
    <property type="evidence" value="ECO:0007669"/>
    <property type="project" value="TreeGrafter"/>
</dbReference>
<keyword evidence="8" id="KW-0460">Magnesium</keyword>
<dbReference type="GO" id="GO:0005524">
    <property type="term" value="F:ATP binding"/>
    <property type="evidence" value="ECO:0007669"/>
    <property type="project" value="UniProtKB-KW"/>
</dbReference>
<evidence type="ECO:0000256" key="1">
    <source>
        <dbReference type="ARBA" id="ARBA00001946"/>
    </source>
</evidence>
<evidence type="ECO:0000256" key="4">
    <source>
        <dbReference type="ARBA" id="ARBA00022695"/>
    </source>
</evidence>
<dbReference type="PANTHER" id="PTHR32057">
    <property type="entry name" value="PROTEIN ADENYLYLTRANSFERASE SELO, MITOCHONDRIAL"/>
    <property type="match status" value="1"/>
</dbReference>
<evidence type="ECO:0000256" key="3">
    <source>
        <dbReference type="ARBA" id="ARBA00022679"/>
    </source>
</evidence>
<evidence type="ECO:0000256" key="2">
    <source>
        <dbReference type="ARBA" id="ARBA00009747"/>
    </source>
</evidence>
<keyword evidence="7" id="KW-0067">ATP-binding</keyword>
<evidence type="ECO:0000313" key="10">
    <source>
        <dbReference type="EMBL" id="KAK7690812.1"/>
    </source>
</evidence>
<comment type="cofactor">
    <cofactor evidence="1">
        <name>Mg(2+)</name>
        <dbReference type="ChEBI" id="CHEBI:18420"/>
    </cofactor>
</comment>
<reference evidence="10 11" key="1">
    <citation type="submission" date="2022-09" db="EMBL/GenBank/DDBJ databases">
        <authorList>
            <person name="Palmer J.M."/>
        </authorList>
    </citation>
    <scope>NUCLEOTIDE SEQUENCE [LARGE SCALE GENOMIC DNA]</scope>
    <source>
        <strain evidence="10 11">DSM 7382</strain>
    </source>
</reference>
<dbReference type="EMBL" id="JASBNA010000006">
    <property type="protein sequence ID" value="KAK7690812.1"/>
    <property type="molecule type" value="Genomic_DNA"/>
</dbReference>
<evidence type="ECO:0000256" key="6">
    <source>
        <dbReference type="ARBA" id="ARBA00022741"/>
    </source>
</evidence>
<dbReference type="AlphaFoldDB" id="A0AAW0GGH9"/>
<keyword evidence="6" id="KW-0547">Nucleotide-binding</keyword>
<sequence>MDVFDQFHICNHSDAEGRYSYKAQPSMIVYALRSLLNALAPLVGAEIESGAAVSSGWAEGASKEKIGEWSQKALEHTKEEMEILIQETSGTEYGRIMHRRLGLRQIDKEDEGNLSRPLLNLMGDHRLDFHSTFRRLAYFRPSIIQPENKEILETYISSILALTPEPNLSSVIERERNEWVKDGAEGEVDLDSAREKEAKEANPRFVLRQWVLEEVIKAVEKDASSGKRILRKVLQMACRPFDSWGAEDTLDDAELDEETKEERRFCGIGERKMLGFQCSCSS</sequence>
<dbReference type="Pfam" id="PF02696">
    <property type="entry name" value="SelO"/>
    <property type="match status" value="1"/>
</dbReference>
<keyword evidence="11" id="KW-1185">Reference proteome</keyword>
<keyword evidence="5" id="KW-0479">Metal-binding</keyword>
<dbReference type="Proteomes" id="UP001385951">
    <property type="component" value="Unassembled WGS sequence"/>
</dbReference>
<comment type="caution">
    <text evidence="10">The sequence shown here is derived from an EMBL/GenBank/DDBJ whole genome shotgun (WGS) entry which is preliminary data.</text>
</comment>
<evidence type="ECO:0000313" key="11">
    <source>
        <dbReference type="Proteomes" id="UP001385951"/>
    </source>
</evidence>
<proteinExistence type="inferred from homology"/>